<dbReference type="GO" id="GO:0005737">
    <property type="term" value="C:cytoplasm"/>
    <property type="evidence" value="ECO:0007669"/>
    <property type="project" value="TreeGrafter"/>
</dbReference>
<evidence type="ECO:0008006" key="5">
    <source>
        <dbReference type="Google" id="ProtNLM"/>
    </source>
</evidence>
<feature type="domain" description="Gfo/Idh/MocA-like oxidoreductase C-terminal" evidence="2">
    <location>
        <begin position="194"/>
        <end position="385"/>
    </location>
</feature>
<feature type="domain" description="Gfo/Idh/MocA-like oxidoreductase N-terminal" evidence="1">
    <location>
        <begin position="64"/>
        <end position="177"/>
    </location>
</feature>
<dbReference type="GO" id="GO:0000166">
    <property type="term" value="F:nucleotide binding"/>
    <property type="evidence" value="ECO:0007669"/>
    <property type="project" value="InterPro"/>
</dbReference>
<dbReference type="InterPro" id="IPR036291">
    <property type="entry name" value="NAD(P)-bd_dom_sf"/>
</dbReference>
<evidence type="ECO:0000259" key="1">
    <source>
        <dbReference type="Pfam" id="PF01408"/>
    </source>
</evidence>
<dbReference type="OrthoDB" id="64915at2759"/>
<dbReference type="Gene3D" id="3.30.360.10">
    <property type="entry name" value="Dihydrodipicolinate Reductase, domain 2"/>
    <property type="match status" value="1"/>
</dbReference>
<proteinExistence type="predicted"/>
<reference evidence="3" key="1">
    <citation type="submission" date="2016-04" db="EMBL/GenBank/DDBJ databases">
        <authorList>
            <person name="Evans L.H."/>
            <person name="Alamgir A."/>
            <person name="Owens N."/>
            <person name="Weber N.D."/>
            <person name="Virtaneva K."/>
            <person name="Barbian K."/>
            <person name="Babar A."/>
            <person name="Rosenke K."/>
        </authorList>
    </citation>
    <scope>NUCLEOTIDE SEQUENCE [LARGE SCALE GENOMIC DNA]</scope>
    <source>
        <strain evidence="3">CBS 101.48</strain>
    </source>
</reference>
<gene>
    <name evidence="3" type="primary">ABSGL_06332.1 scaffold 8126</name>
</gene>
<sequence length="389" mass="43092">MKQKANVSHVAQSDFENRWRFNATENKVNGTKVRNPASSHKPHSFVGRHQYHHFIMANNNSTVLKVGIIGTGIFAYRHLRAYQAVGQFQIVACANRSLEKAQKFAKEAIYTDPLQLIADPNVELVDVLLPVQFNKQFIEAAIAAEKHVIFEKPIAANLKDARDIVEAAQKARTVVAIAENWSYHPKVQSVGEFVRNGGIGEIINFTYDSARPYNPNSPYHGTQWRQNPEHPGGYLSDGCVHDMGHLVPILGRFDAVSAFTTKTHKIHVVEDTLATTIRLVNGGVGVANFTFCSAGVKRMQLDVHGTKGTLRLINDDQIQVWDAQGNETPFTSKEEEFSDVEGEMANLYKVIRHGASLGVSVEEGYHHLAFVVAALDAADNQRVAKVSTL</sequence>
<dbReference type="AlphaFoldDB" id="A0A168NIT5"/>
<dbReference type="PANTHER" id="PTHR42840:SF5">
    <property type="entry name" value="NAD(P)-BINDING ROSSMANN-FOLD SUPERFAMILY PROTEIN"/>
    <property type="match status" value="1"/>
</dbReference>
<dbReference type="Gene3D" id="3.40.50.720">
    <property type="entry name" value="NAD(P)-binding Rossmann-like Domain"/>
    <property type="match status" value="1"/>
</dbReference>
<dbReference type="Proteomes" id="UP000078561">
    <property type="component" value="Unassembled WGS sequence"/>
</dbReference>
<dbReference type="SUPFAM" id="SSF51735">
    <property type="entry name" value="NAD(P)-binding Rossmann-fold domains"/>
    <property type="match status" value="1"/>
</dbReference>
<protein>
    <recommendedName>
        <fullName evidence="5">Gfo/Idh/MocA-like oxidoreductase N-terminal domain-containing protein</fullName>
    </recommendedName>
</protein>
<dbReference type="OMA" id="NEMQSPE"/>
<dbReference type="GO" id="GO:0016491">
    <property type="term" value="F:oxidoreductase activity"/>
    <property type="evidence" value="ECO:0007669"/>
    <property type="project" value="TreeGrafter"/>
</dbReference>
<dbReference type="STRING" id="4829.A0A168NIT5"/>
<name>A0A168NIT5_ABSGL</name>
<dbReference type="InterPro" id="IPR004104">
    <property type="entry name" value="Gfo/Idh/MocA-like_OxRdtase_C"/>
</dbReference>
<dbReference type="GO" id="GO:0006740">
    <property type="term" value="P:NADPH regeneration"/>
    <property type="evidence" value="ECO:0007669"/>
    <property type="project" value="TreeGrafter"/>
</dbReference>
<dbReference type="Pfam" id="PF02894">
    <property type="entry name" value="GFO_IDH_MocA_C"/>
    <property type="match status" value="1"/>
</dbReference>
<evidence type="ECO:0000313" key="3">
    <source>
        <dbReference type="EMBL" id="SAM00617.1"/>
    </source>
</evidence>
<dbReference type="InParanoid" id="A0A168NIT5"/>
<keyword evidence="4" id="KW-1185">Reference proteome</keyword>
<dbReference type="SUPFAM" id="SSF55347">
    <property type="entry name" value="Glyceraldehyde-3-phosphate dehydrogenase-like, C-terminal domain"/>
    <property type="match status" value="1"/>
</dbReference>
<accession>A0A168NIT5</accession>
<dbReference type="InterPro" id="IPR000683">
    <property type="entry name" value="Gfo/Idh/MocA-like_OxRdtase_N"/>
</dbReference>
<dbReference type="EMBL" id="LT553327">
    <property type="protein sequence ID" value="SAM00617.1"/>
    <property type="molecule type" value="Genomic_DNA"/>
</dbReference>
<dbReference type="PANTHER" id="PTHR42840">
    <property type="entry name" value="NAD(P)-BINDING ROSSMANN-FOLD SUPERFAMILY PROTEIN-RELATED"/>
    <property type="match status" value="1"/>
</dbReference>
<evidence type="ECO:0000313" key="4">
    <source>
        <dbReference type="Proteomes" id="UP000078561"/>
    </source>
</evidence>
<dbReference type="Pfam" id="PF01408">
    <property type="entry name" value="GFO_IDH_MocA"/>
    <property type="match status" value="1"/>
</dbReference>
<organism evidence="3">
    <name type="scientific">Absidia glauca</name>
    <name type="common">Pin mould</name>
    <dbReference type="NCBI Taxonomy" id="4829"/>
    <lineage>
        <taxon>Eukaryota</taxon>
        <taxon>Fungi</taxon>
        <taxon>Fungi incertae sedis</taxon>
        <taxon>Mucoromycota</taxon>
        <taxon>Mucoromycotina</taxon>
        <taxon>Mucoromycetes</taxon>
        <taxon>Mucorales</taxon>
        <taxon>Cunninghamellaceae</taxon>
        <taxon>Absidia</taxon>
    </lineage>
</organism>
<evidence type="ECO:0000259" key="2">
    <source>
        <dbReference type="Pfam" id="PF02894"/>
    </source>
</evidence>